<protein>
    <submittedName>
        <fullName evidence="1">Uncharacterized protein</fullName>
    </submittedName>
</protein>
<organism evidence="1 2">
    <name type="scientific">Necator americanus</name>
    <name type="common">Human hookworm</name>
    <dbReference type="NCBI Taxonomy" id="51031"/>
    <lineage>
        <taxon>Eukaryota</taxon>
        <taxon>Metazoa</taxon>
        <taxon>Ecdysozoa</taxon>
        <taxon>Nematoda</taxon>
        <taxon>Chromadorea</taxon>
        <taxon>Rhabditida</taxon>
        <taxon>Rhabditina</taxon>
        <taxon>Rhabditomorpha</taxon>
        <taxon>Strongyloidea</taxon>
        <taxon>Ancylostomatidae</taxon>
        <taxon>Bunostominae</taxon>
        <taxon>Necator</taxon>
    </lineage>
</organism>
<proteinExistence type="predicted"/>
<sequence>MDKINGFLDFLSCTAVHLRNTFQIPTLFVFGLMWRVRMNEFVIPSGCPPYLIASELRSICEVFTILR</sequence>
<evidence type="ECO:0000313" key="1">
    <source>
        <dbReference type="EMBL" id="KAK6758965.1"/>
    </source>
</evidence>
<accession>A0ABR1E8P1</accession>
<dbReference type="Proteomes" id="UP001303046">
    <property type="component" value="Unassembled WGS sequence"/>
</dbReference>
<name>A0ABR1E8P1_NECAM</name>
<reference evidence="1 2" key="1">
    <citation type="submission" date="2023-08" db="EMBL/GenBank/DDBJ databases">
        <title>A Necator americanus chromosomal reference genome.</title>
        <authorList>
            <person name="Ilik V."/>
            <person name="Petrzelkova K.J."/>
            <person name="Pardy F."/>
            <person name="Fuh T."/>
            <person name="Niatou-Singa F.S."/>
            <person name="Gouil Q."/>
            <person name="Baker L."/>
            <person name="Ritchie M.E."/>
            <person name="Jex A.R."/>
            <person name="Gazzola D."/>
            <person name="Li H."/>
            <person name="Toshio Fujiwara R."/>
            <person name="Zhan B."/>
            <person name="Aroian R.V."/>
            <person name="Pafco B."/>
            <person name="Schwarz E.M."/>
        </authorList>
    </citation>
    <scope>NUCLEOTIDE SEQUENCE [LARGE SCALE GENOMIC DNA]</scope>
    <source>
        <strain evidence="1 2">Aroian</strain>
        <tissue evidence="1">Whole animal</tissue>
    </source>
</reference>
<keyword evidence="2" id="KW-1185">Reference proteome</keyword>
<evidence type="ECO:0000313" key="2">
    <source>
        <dbReference type="Proteomes" id="UP001303046"/>
    </source>
</evidence>
<comment type="caution">
    <text evidence="1">The sequence shown here is derived from an EMBL/GenBank/DDBJ whole genome shotgun (WGS) entry which is preliminary data.</text>
</comment>
<dbReference type="EMBL" id="JAVFWL010000005">
    <property type="protein sequence ID" value="KAK6758965.1"/>
    <property type="molecule type" value="Genomic_DNA"/>
</dbReference>
<gene>
    <name evidence="1" type="primary">Necator_chrV.g21077</name>
    <name evidence="1" type="ORF">RB195_016284</name>
</gene>